<dbReference type="CDD" id="cd09721">
    <property type="entry name" value="Cas1_I-C"/>
    <property type="match status" value="1"/>
</dbReference>
<evidence type="ECO:0000256" key="2">
    <source>
        <dbReference type="ARBA" id="ARBA00022723"/>
    </source>
</evidence>
<evidence type="ECO:0000256" key="9">
    <source>
        <dbReference type="ARBA" id="ARBA00038592"/>
    </source>
</evidence>
<evidence type="ECO:0000256" key="7">
    <source>
        <dbReference type="ARBA" id="ARBA00023125"/>
    </source>
</evidence>
<reference evidence="11" key="1">
    <citation type="journal article" date="2020" name="mSystems">
        <title>Genome- and Community-Level Interaction Insights into Carbon Utilization and Element Cycling Functions of Hydrothermarchaeota in Hydrothermal Sediment.</title>
        <authorList>
            <person name="Zhou Z."/>
            <person name="Liu Y."/>
            <person name="Xu W."/>
            <person name="Pan J."/>
            <person name="Luo Z.H."/>
            <person name="Li M."/>
        </authorList>
    </citation>
    <scope>NUCLEOTIDE SEQUENCE [LARGE SCALE GENOMIC DNA]</scope>
    <source>
        <strain evidence="11">SpSt-488</strain>
    </source>
</reference>
<evidence type="ECO:0000256" key="10">
    <source>
        <dbReference type="HAMAP-Rule" id="MF_01470"/>
    </source>
</evidence>
<evidence type="ECO:0000256" key="5">
    <source>
        <dbReference type="ARBA" id="ARBA00022842"/>
    </source>
</evidence>
<dbReference type="PANTHER" id="PTHR34353:SF2">
    <property type="entry name" value="CRISPR-ASSOCIATED ENDONUCLEASE CAS1 1"/>
    <property type="match status" value="1"/>
</dbReference>
<dbReference type="NCBIfam" id="TIGR03640">
    <property type="entry name" value="cas1_DVULG"/>
    <property type="match status" value="1"/>
</dbReference>
<dbReference type="InterPro" id="IPR019856">
    <property type="entry name" value="CRISPR-assoc_Cas1_DVULG"/>
</dbReference>
<keyword evidence="4 10" id="KW-0378">Hydrolase</keyword>
<keyword evidence="6 10" id="KW-0051">Antiviral defense</keyword>
<evidence type="ECO:0000256" key="1">
    <source>
        <dbReference type="ARBA" id="ARBA00022722"/>
    </source>
</evidence>
<dbReference type="PANTHER" id="PTHR34353">
    <property type="entry name" value="CRISPR-ASSOCIATED ENDONUCLEASE CAS1 1"/>
    <property type="match status" value="1"/>
</dbReference>
<dbReference type="InterPro" id="IPR002729">
    <property type="entry name" value="CRISPR-assoc_Cas1"/>
</dbReference>
<dbReference type="GO" id="GO:0016787">
    <property type="term" value="F:hydrolase activity"/>
    <property type="evidence" value="ECO:0007669"/>
    <property type="project" value="UniProtKB-KW"/>
</dbReference>
<keyword evidence="3 10" id="KW-0255">Endonuclease</keyword>
<dbReference type="Gene3D" id="1.20.120.920">
    <property type="entry name" value="CRISPR-associated endonuclease Cas1, C-terminal domain"/>
    <property type="match status" value="1"/>
</dbReference>
<keyword evidence="1 10" id="KW-0540">Nuclease</keyword>
<gene>
    <name evidence="11" type="primary">cas1c</name>
    <name evidence="10" type="synonym">cas1</name>
    <name evidence="11" type="ORF">ENS41_06895</name>
</gene>
<comment type="caution">
    <text evidence="11">The sequence shown here is derived from an EMBL/GenBank/DDBJ whole genome shotgun (WGS) entry which is preliminary data.</text>
</comment>
<dbReference type="GO" id="GO:0051607">
    <property type="term" value="P:defense response to virus"/>
    <property type="evidence" value="ECO:0007669"/>
    <property type="project" value="UniProtKB-UniRule"/>
</dbReference>
<dbReference type="GO" id="GO:0046872">
    <property type="term" value="F:metal ion binding"/>
    <property type="evidence" value="ECO:0007669"/>
    <property type="project" value="UniProtKB-UniRule"/>
</dbReference>
<sequence length="343" mass="37801">MKHLLNTLFVTTQGAYLCRDGETVCVRIEQETKLRVPLHTLSGIVCFGQVSCSPPLMALCAERDVLITFLSEHGVFLGRVHGPVSGNVLLRRAQFRRADDPVGAAAIARNVVAAKVANCRTVLRRAARDHADTIDTAALQAAASELNSIIGLLQCESSLDVLRGREGDAARIYFGVFDYLIVAQKQEFRFRERSRRPPLDNVNALLSFLYSLLAHDCTAALESVGLDPGVGFLHADRPGRPSLALDLMEEFRPVLADRVALTLINLQQVKPAGFTKTETGAVIMDDRTRKEVLVAWQKRKAEDVQHPFLGESVSVGLLPFVQALLLARHLRGDLDGYPPFVWK</sequence>
<keyword evidence="2 10" id="KW-0479">Metal-binding</keyword>
<dbReference type="EMBL" id="DSUT01000144">
    <property type="protein sequence ID" value="HGK28667.1"/>
    <property type="molecule type" value="Genomic_DNA"/>
</dbReference>
<dbReference type="InterPro" id="IPR050646">
    <property type="entry name" value="Cas1"/>
</dbReference>
<dbReference type="Gene3D" id="3.100.10.20">
    <property type="entry name" value="CRISPR-associated endonuclease Cas1, N-terminal domain"/>
    <property type="match status" value="1"/>
</dbReference>
<organism evidence="11">
    <name type="scientific">candidate division WOR-3 bacterium</name>
    <dbReference type="NCBI Taxonomy" id="2052148"/>
    <lineage>
        <taxon>Bacteria</taxon>
        <taxon>Bacteria division WOR-3</taxon>
    </lineage>
</organism>
<accession>A0A7C4CCV1</accession>
<dbReference type="InterPro" id="IPR042211">
    <property type="entry name" value="CRISPR-assoc_Cas1_N"/>
</dbReference>
<evidence type="ECO:0000256" key="3">
    <source>
        <dbReference type="ARBA" id="ARBA00022759"/>
    </source>
</evidence>
<comment type="cofactor">
    <cofactor evidence="10">
        <name>Mg(2+)</name>
        <dbReference type="ChEBI" id="CHEBI:18420"/>
    </cofactor>
    <cofactor evidence="10">
        <name>Mn(2+)</name>
        <dbReference type="ChEBI" id="CHEBI:29035"/>
    </cofactor>
</comment>
<feature type="binding site" evidence="10">
    <location>
        <position position="234"/>
    </location>
    <ligand>
        <name>Mn(2+)</name>
        <dbReference type="ChEBI" id="CHEBI:29035"/>
    </ligand>
</feature>
<dbReference type="InterPro" id="IPR042206">
    <property type="entry name" value="CRISPR-assoc_Cas1_C"/>
</dbReference>
<protein>
    <recommendedName>
        <fullName evidence="10">CRISPR-associated endonuclease Cas1</fullName>
        <ecNumber evidence="10">3.1.-.-</ecNumber>
    </recommendedName>
</protein>
<name>A0A7C4CCV1_UNCW3</name>
<dbReference type="EC" id="3.1.-.-" evidence="10"/>
<dbReference type="Pfam" id="PF01867">
    <property type="entry name" value="Cas_Cas1"/>
    <property type="match status" value="1"/>
</dbReference>
<comment type="function">
    <text evidence="10">CRISPR (clustered regularly interspaced short palindromic repeat), is an adaptive immune system that provides protection against mobile genetic elements (viruses, transposable elements and conjugative plasmids). CRISPR clusters contain spacers, sequences complementary to antecedent mobile elements, and target invading nucleic acids. CRISPR clusters are transcribed and processed into CRISPR RNA (crRNA). Acts as a dsDNA endonuclease. Involved in the integration of spacer DNA into the CRISPR cassette.</text>
</comment>
<feature type="binding site" evidence="10">
    <location>
        <position position="249"/>
    </location>
    <ligand>
        <name>Mn(2+)</name>
        <dbReference type="ChEBI" id="CHEBI:29035"/>
    </ligand>
</feature>
<proteinExistence type="inferred from homology"/>
<feature type="binding site" evidence="10">
    <location>
        <position position="166"/>
    </location>
    <ligand>
        <name>Mn(2+)</name>
        <dbReference type="ChEBI" id="CHEBI:29035"/>
    </ligand>
</feature>
<evidence type="ECO:0000256" key="4">
    <source>
        <dbReference type="ARBA" id="ARBA00022801"/>
    </source>
</evidence>
<keyword evidence="7 10" id="KW-0238">DNA-binding</keyword>
<dbReference type="GO" id="GO:0043571">
    <property type="term" value="P:maintenance of CRISPR repeat elements"/>
    <property type="evidence" value="ECO:0007669"/>
    <property type="project" value="UniProtKB-UniRule"/>
</dbReference>
<dbReference type="GO" id="GO:0004520">
    <property type="term" value="F:DNA endonuclease activity"/>
    <property type="evidence" value="ECO:0007669"/>
    <property type="project" value="InterPro"/>
</dbReference>
<keyword evidence="5 10" id="KW-0460">Magnesium</keyword>
<evidence type="ECO:0000256" key="8">
    <source>
        <dbReference type="ARBA" id="ARBA00023211"/>
    </source>
</evidence>
<dbReference type="NCBIfam" id="TIGR00287">
    <property type="entry name" value="cas1"/>
    <property type="match status" value="1"/>
</dbReference>
<keyword evidence="8 10" id="KW-0464">Manganese</keyword>
<dbReference type="AlphaFoldDB" id="A0A7C4CCV1"/>
<dbReference type="GO" id="GO:0003677">
    <property type="term" value="F:DNA binding"/>
    <property type="evidence" value="ECO:0007669"/>
    <property type="project" value="UniProtKB-KW"/>
</dbReference>
<dbReference type="HAMAP" id="MF_01470">
    <property type="entry name" value="Cas1"/>
    <property type="match status" value="1"/>
</dbReference>
<comment type="subunit">
    <text evidence="9 10">Homodimer, forms a heterotetramer with a Cas2 homodimer.</text>
</comment>
<evidence type="ECO:0000313" key="11">
    <source>
        <dbReference type="EMBL" id="HGK28667.1"/>
    </source>
</evidence>
<evidence type="ECO:0000256" key="6">
    <source>
        <dbReference type="ARBA" id="ARBA00023118"/>
    </source>
</evidence>
<comment type="similarity">
    <text evidence="10">Belongs to the CRISPR-associated endonuclease Cas1 family.</text>
</comment>